<reference evidence="2" key="3">
    <citation type="submission" date="2024-02" db="UniProtKB">
        <authorList>
            <consortium name="WormBaseParasite"/>
        </authorList>
    </citation>
    <scope>IDENTIFICATION</scope>
    <source>
        <strain evidence="2">pt0022</strain>
    </source>
</reference>
<evidence type="ECO:0000313" key="2">
    <source>
        <dbReference type="WBParaSite" id="mrna-Wban_10885"/>
    </source>
</evidence>
<protein>
    <recommendedName>
        <fullName evidence="3">Cytochrome oxidase subunit II copper A binding domain-containing protein</fullName>
    </recommendedName>
</protein>
<dbReference type="Proteomes" id="UP000093561">
    <property type="component" value="Unassembled WGS sequence"/>
</dbReference>
<dbReference type="WBParaSite" id="mrna-Wban_10885">
    <property type="protein sequence ID" value="mrna-Wban_10885"/>
    <property type="gene ID" value="Wban_10885"/>
</dbReference>
<dbReference type="AlphaFoldDB" id="A0AAF5RY37"/>
<sequence length="54" mass="6204">MREPSITETSETEATTYDTDVTAEGWLFYDQYSEICGANHNFIYITLELTSLEC</sequence>
<reference evidence="1" key="1">
    <citation type="submission" date="2015-03" db="EMBL/GenBank/DDBJ databases">
        <title>Wuchereria bancrofti Genome Sequencing Papua New Guinea Strain.</title>
        <authorList>
            <person name="Small S.T."/>
            <person name="Serre D."/>
            <person name="Zimmerman P.A."/>
        </authorList>
    </citation>
    <scope>NUCLEOTIDE SEQUENCE [LARGE SCALE GENOMIC DNA]</scope>
    <source>
        <strain evidence="1">pt0022</strain>
    </source>
</reference>
<organism evidence="1 2">
    <name type="scientific">Wuchereria bancrofti</name>
    <dbReference type="NCBI Taxonomy" id="6293"/>
    <lineage>
        <taxon>Eukaryota</taxon>
        <taxon>Metazoa</taxon>
        <taxon>Ecdysozoa</taxon>
        <taxon>Nematoda</taxon>
        <taxon>Chromadorea</taxon>
        <taxon>Rhabditida</taxon>
        <taxon>Spirurina</taxon>
        <taxon>Spiruromorpha</taxon>
        <taxon>Filarioidea</taxon>
        <taxon>Onchocercidae</taxon>
        <taxon>Wuchereria</taxon>
    </lineage>
</organism>
<reference evidence="1" key="2">
    <citation type="journal article" date="2016" name="Mol. Ecol.">
        <title>Population genomics of the filarial nematode parasite Wuchereria bancrofti from mosquitoes.</title>
        <authorList>
            <person name="Small S.T."/>
            <person name="Reimer L.J."/>
            <person name="Tisch D.J."/>
            <person name="King C.L."/>
            <person name="Christensen B.M."/>
            <person name="Siba P.M."/>
            <person name="Kazura J.W."/>
            <person name="Serre D."/>
            <person name="Zimmerman P.A."/>
        </authorList>
    </citation>
    <scope>NUCLEOTIDE SEQUENCE</scope>
    <source>
        <strain evidence="1">pt0022</strain>
    </source>
</reference>
<evidence type="ECO:0008006" key="3">
    <source>
        <dbReference type="Google" id="ProtNLM"/>
    </source>
</evidence>
<accession>A0AAF5RY37</accession>
<proteinExistence type="predicted"/>
<name>A0AAF5RY37_WUCBA</name>
<evidence type="ECO:0000313" key="1">
    <source>
        <dbReference type="Proteomes" id="UP000093561"/>
    </source>
</evidence>